<sequence length="85" mass="9529">MATLYRCRTPTDWLCPCGRVARELRRAGEEVTEVRVPWRKDDRGEVAALTGQRHVPVAVIDGDAICDSKRVVEHLRWRASGGAAE</sequence>
<gene>
    <name evidence="2" type="ORF">C7Y72_16790</name>
</gene>
<proteinExistence type="predicted"/>
<dbReference type="PROSITE" id="PS51354">
    <property type="entry name" value="GLUTAREDOXIN_2"/>
    <property type="match status" value="1"/>
</dbReference>
<feature type="domain" description="GST N-terminal" evidence="1">
    <location>
        <begin position="15"/>
        <end position="81"/>
    </location>
</feature>
<evidence type="ECO:0000313" key="2">
    <source>
        <dbReference type="EMBL" id="PTL56604.1"/>
    </source>
</evidence>
<reference evidence="2 3" key="1">
    <citation type="submission" date="2018-03" db="EMBL/GenBank/DDBJ databases">
        <title>Aquarubrobacter algicola gen. nov., sp. nov., a novel actinobacterium isolated from shallow eutrophic lake during the end of cyanobacterial harmful algal blooms.</title>
        <authorList>
            <person name="Chun S.J."/>
        </authorList>
    </citation>
    <scope>NUCLEOTIDE SEQUENCE [LARGE SCALE GENOMIC DNA]</scope>
    <source>
        <strain evidence="2 3">Seoho-28</strain>
    </source>
</reference>
<dbReference type="RefSeq" id="WP_107570323.1">
    <property type="nucleotide sequence ID" value="NZ_PYYB01000002.1"/>
</dbReference>
<protein>
    <recommendedName>
        <fullName evidence="1">GST N-terminal domain-containing protein</fullName>
    </recommendedName>
</protein>
<keyword evidence="3" id="KW-1185">Reference proteome</keyword>
<dbReference type="OrthoDB" id="508035at2"/>
<dbReference type="Gene3D" id="3.40.30.10">
    <property type="entry name" value="Glutaredoxin"/>
    <property type="match status" value="1"/>
</dbReference>
<evidence type="ECO:0000313" key="3">
    <source>
        <dbReference type="Proteomes" id="UP000240739"/>
    </source>
</evidence>
<dbReference type="AlphaFoldDB" id="A0A2T4UFN4"/>
<dbReference type="SUPFAM" id="SSF52833">
    <property type="entry name" value="Thioredoxin-like"/>
    <property type="match status" value="1"/>
</dbReference>
<dbReference type="InterPro" id="IPR036249">
    <property type="entry name" value="Thioredoxin-like_sf"/>
</dbReference>
<organism evidence="2 3">
    <name type="scientific">Paraconexibacter algicola</name>
    <dbReference type="NCBI Taxonomy" id="2133960"/>
    <lineage>
        <taxon>Bacteria</taxon>
        <taxon>Bacillati</taxon>
        <taxon>Actinomycetota</taxon>
        <taxon>Thermoleophilia</taxon>
        <taxon>Solirubrobacterales</taxon>
        <taxon>Paraconexibacteraceae</taxon>
        <taxon>Paraconexibacter</taxon>
    </lineage>
</organism>
<dbReference type="CDD" id="cd00570">
    <property type="entry name" value="GST_N_family"/>
    <property type="match status" value="1"/>
</dbReference>
<accession>A0A2T4UFN4</accession>
<dbReference type="Pfam" id="PF13417">
    <property type="entry name" value="GST_N_3"/>
    <property type="match status" value="1"/>
</dbReference>
<comment type="caution">
    <text evidence="2">The sequence shown here is derived from an EMBL/GenBank/DDBJ whole genome shotgun (WGS) entry which is preliminary data.</text>
</comment>
<name>A0A2T4UFN4_9ACTN</name>
<dbReference type="InterPro" id="IPR004045">
    <property type="entry name" value="Glutathione_S-Trfase_N"/>
</dbReference>
<dbReference type="Proteomes" id="UP000240739">
    <property type="component" value="Unassembled WGS sequence"/>
</dbReference>
<dbReference type="EMBL" id="PYYB01000002">
    <property type="protein sequence ID" value="PTL56604.1"/>
    <property type="molecule type" value="Genomic_DNA"/>
</dbReference>
<evidence type="ECO:0000259" key="1">
    <source>
        <dbReference type="Pfam" id="PF13417"/>
    </source>
</evidence>